<name>A0A816XAW6_BRANA</name>
<reference evidence="1" key="1">
    <citation type="submission" date="2021-01" db="EMBL/GenBank/DDBJ databases">
        <authorList>
            <consortium name="Genoscope - CEA"/>
            <person name="William W."/>
        </authorList>
    </citation>
    <scope>NUCLEOTIDE SEQUENCE</scope>
</reference>
<sequence>LRKQSLLRIGSCSSKVWFRFKTLAPAPGCVGAAVPPTIRDSRSSVSSALMGEVIAVRKAVMIAAASNV</sequence>
<dbReference type="AlphaFoldDB" id="A0A816XAW6"/>
<accession>A0A816XAW6</accession>
<evidence type="ECO:0000313" key="1">
    <source>
        <dbReference type="EMBL" id="CAF2144316.1"/>
    </source>
</evidence>
<dbReference type="Proteomes" id="UP001295469">
    <property type="component" value="Chromosome A02"/>
</dbReference>
<feature type="non-terminal residue" evidence="1">
    <location>
        <position position="68"/>
    </location>
</feature>
<proteinExistence type="predicted"/>
<dbReference type="EMBL" id="HG994356">
    <property type="protein sequence ID" value="CAF2144316.1"/>
    <property type="molecule type" value="Genomic_DNA"/>
</dbReference>
<protein>
    <submittedName>
        <fullName evidence="1">(rape) hypothetical protein</fullName>
    </submittedName>
</protein>
<gene>
    <name evidence="1" type="ORF">DARMORV10_A02P38600.1</name>
</gene>
<organism evidence="1">
    <name type="scientific">Brassica napus</name>
    <name type="common">Rape</name>
    <dbReference type="NCBI Taxonomy" id="3708"/>
    <lineage>
        <taxon>Eukaryota</taxon>
        <taxon>Viridiplantae</taxon>
        <taxon>Streptophyta</taxon>
        <taxon>Embryophyta</taxon>
        <taxon>Tracheophyta</taxon>
        <taxon>Spermatophyta</taxon>
        <taxon>Magnoliopsida</taxon>
        <taxon>eudicotyledons</taxon>
        <taxon>Gunneridae</taxon>
        <taxon>Pentapetalae</taxon>
        <taxon>rosids</taxon>
        <taxon>malvids</taxon>
        <taxon>Brassicales</taxon>
        <taxon>Brassicaceae</taxon>
        <taxon>Brassiceae</taxon>
        <taxon>Brassica</taxon>
    </lineage>
</organism>